<protein>
    <submittedName>
        <fullName evidence="1">Uncharacterized protein</fullName>
    </submittedName>
</protein>
<name>A0ACC2TN97_9FUNG</name>
<sequence length="174" mass="19743">MTSRTTRAFFQTKLVEPTILDSIDELNPNKILGLPENLSENTLKNSGAILKCGEFSESLLETKRDLHFNISSVNDLKAGTALKKQLGDALESIKKLVATMTELQNLSHGYKVSQSNYKFSDASKPVYLSSFVQNYKDDLLTRIQKEKDIHTNILQKERDKLCMNFVNHMGQSWN</sequence>
<evidence type="ECO:0000313" key="1">
    <source>
        <dbReference type="EMBL" id="KAJ9076194.1"/>
    </source>
</evidence>
<accession>A0ACC2TN97</accession>
<dbReference type="Proteomes" id="UP001165960">
    <property type="component" value="Unassembled WGS sequence"/>
</dbReference>
<comment type="caution">
    <text evidence="1">The sequence shown here is derived from an EMBL/GenBank/DDBJ whole genome shotgun (WGS) entry which is preliminary data.</text>
</comment>
<evidence type="ECO:0000313" key="2">
    <source>
        <dbReference type="Proteomes" id="UP001165960"/>
    </source>
</evidence>
<organism evidence="1 2">
    <name type="scientific">Entomophthora muscae</name>
    <dbReference type="NCBI Taxonomy" id="34485"/>
    <lineage>
        <taxon>Eukaryota</taxon>
        <taxon>Fungi</taxon>
        <taxon>Fungi incertae sedis</taxon>
        <taxon>Zoopagomycota</taxon>
        <taxon>Entomophthoromycotina</taxon>
        <taxon>Entomophthoromycetes</taxon>
        <taxon>Entomophthorales</taxon>
        <taxon>Entomophthoraceae</taxon>
        <taxon>Entomophthora</taxon>
    </lineage>
</organism>
<gene>
    <name evidence="1" type="ORF">DSO57_1028597</name>
</gene>
<keyword evidence="2" id="KW-1185">Reference proteome</keyword>
<reference evidence="1" key="1">
    <citation type="submission" date="2022-04" db="EMBL/GenBank/DDBJ databases">
        <title>Genome of the entomopathogenic fungus Entomophthora muscae.</title>
        <authorList>
            <person name="Elya C."/>
            <person name="Lovett B.R."/>
            <person name="Lee E."/>
            <person name="Macias A.M."/>
            <person name="Hajek A.E."/>
            <person name="De Bivort B.L."/>
            <person name="Kasson M.T."/>
            <person name="De Fine Licht H.H."/>
            <person name="Stajich J.E."/>
        </authorList>
    </citation>
    <scope>NUCLEOTIDE SEQUENCE</scope>
    <source>
        <strain evidence="1">Berkeley</strain>
    </source>
</reference>
<proteinExistence type="predicted"/>
<dbReference type="EMBL" id="QTSX02002312">
    <property type="protein sequence ID" value="KAJ9076194.1"/>
    <property type="molecule type" value="Genomic_DNA"/>
</dbReference>